<evidence type="ECO:0000313" key="3">
    <source>
        <dbReference type="Proteomes" id="UP001240678"/>
    </source>
</evidence>
<reference evidence="2 3" key="1">
    <citation type="submission" date="2016-10" db="EMBL/GenBank/DDBJ databases">
        <title>The genome sequence of Colletotrichum fioriniae PJ7.</title>
        <authorList>
            <person name="Baroncelli R."/>
        </authorList>
    </citation>
    <scope>NUCLEOTIDE SEQUENCE [LARGE SCALE GENOMIC DNA]</scope>
    <source>
        <strain evidence="2 3">IMI 309622</strain>
    </source>
</reference>
<accession>A0AAJ0DVM2</accession>
<evidence type="ECO:0000256" key="1">
    <source>
        <dbReference type="SAM" id="MobiDB-lite"/>
    </source>
</evidence>
<dbReference type="RefSeq" id="XP_060308186.1">
    <property type="nucleotide sequence ID" value="XM_060460984.1"/>
</dbReference>
<dbReference type="AlphaFoldDB" id="A0AAJ0DVM2"/>
<dbReference type="GeneID" id="85344531"/>
<dbReference type="Proteomes" id="UP001240678">
    <property type="component" value="Unassembled WGS sequence"/>
</dbReference>
<gene>
    <name evidence="2" type="ORF">CCOS01_12837</name>
</gene>
<comment type="caution">
    <text evidence="2">The sequence shown here is derived from an EMBL/GenBank/DDBJ whole genome shotgun (WGS) entry which is preliminary data.</text>
</comment>
<proteinExistence type="predicted"/>
<organism evidence="2 3">
    <name type="scientific">Colletotrichum costaricense</name>
    <dbReference type="NCBI Taxonomy" id="1209916"/>
    <lineage>
        <taxon>Eukaryota</taxon>
        <taxon>Fungi</taxon>
        <taxon>Dikarya</taxon>
        <taxon>Ascomycota</taxon>
        <taxon>Pezizomycotina</taxon>
        <taxon>Sordariomycetes</taxon>
        <taxon>Hypocreomycetidae</taxon>
        <taxon>Glomerellales</taxon>
        <taxon>Glomerellaceae</taxon>
        <taxon>Colletotrichum</taxon>
        <taxon>Colletotrichum acutatum species complex</taxon>
    </lineage>
</organism>
<feature type="region of interest" description="Disordered" evidence="1">
    <location>
        <begin position="1"/>
        <end position="56"/>
    </location>
</feature>
<dbReference type="EMBL" id="MOOE01000016">
    <property type="protein sequence ID" value="KAK1515639.1"/>
    <property type="molecule type" value="Genomic_DNA"/>
</dbReference>
<evidence type="ECO:0000313" key="2">
    <source>
        <dbReference type="EMBL" id="KAK1515639.1"/>
    </source>
</evidence>
<feature type="region of interest" description="Disordered" evidence="1">
    <location>
        <begin position="88"/>
        <end position="183"/>
    </location>
</feature>
<name>A0AAJ0DVM2_9PEZI</name>
<keyword evidence="3" id="KW-1185">Reference proteome</keyword>
<feature type="compositionally biased region" description="Basic and acidic residues" evidence="1">
    <location>
        <begin position="10"/>
        <end position="25"/>
    </location>
</feature>
<sequence>MESVKNLKTPKNDRQGFISRARENVDQTVACRIPTPDQVTPPYPTVPKESQSLQGARRSCVMPNILDESHRVKRGTILLRRRISLALAPRPAPPNRPIRRSRNSSTAESRHQHHRPWAFSKVRYPSSRSRGDERLSGGNMTRPCLGERGTWANMGEASSAPGRRDVEGDTHPLCPETVSYTRV</sequence>
<protein>
    <submittedName>
        <fullName evidence="2">Uncharacterized protein</fullName>
    </submittedName>
</protein>